<feature type="domain" description="(S)-ureidoglycine aminohydrolase cupin" evidence="1">
    <location>
        <begin position="44"/>
        <end position="114"/>
    </location>
</feature>
<proteinExistence type="predicted"/>
<dbReference type="CDD" id="cd02227">
    <property type="entry name" value="cupin_TM1112-like"/>
    <property type="match status" value="1"/>
</dbReference>
<dbReference type="SUPFAM" id="SSF51182">
    <property type="entry name" value="RmlC-like cupins"/>
    <property type="match status" value="1"/>
</dbReference>
<reference evidence="2 3" key="1">
    <citation type="submission" date="2023-12" db="EMBL/GenBank/DDBJ databases">
        <title>A. evansii MAY27, complete genome.</title>
        <authorList>
            <person name="Wang Y."/>
        </authorList>
    </citation>
    <scope>NUCLEOTIDE SEQUENCE [LARGE SCALE GENOMIC DNA]</scope>
    <source>
        <strain evidence="2 3">MAY27</strain>
    </source>
</reference>
<dbReference type="RefSeq" id="WP_169125275.1">
    <property type="nucleotide sequence ID" value="NZ_CAWPLS010000221.1"/>
</dbReference>
<keyword evidence="3" id="KW-1185">Reference proteome</keyword>
<dbReference type="PANTHER" id="PTHR40943:SF1">
    <property type="entry name" value="CYTOPLASMIC PROTEIN"/>
    <property type="match status" value="1"/>
</dbReference>
<dbReference type="InterPro" id="IPR008579">
    <property type="entry name" value="UGlyAH_Cupin_dom"/>
</dbReference>
<evidence type="ECO:0000313" key="3">
    <source>
        <dbReference type="Proteomes" id="UP001626593"/>
    </source>
</evidence>
<dbReference type="PANTHER" id="PTHR40943">
    <property type="entry name" value="CYTOPLASMIC PROTEIN-RELATED"/>
    <property type="match status" value="1"/>
</dbReference>
<evidence type="ECO:0000313" key="2">
    <source>
        <dbReference type="EMBL" id="WRL46285.1"/>
    </source>
</evidence>
<dbReference type="InterPro" id="IPR014710">
    <property type="entry name" value="RmlC-like_jellyroll"/>
</dbReference>
<gene>
    <name evidence="2" type="ORF">U5817_24310</name>
</gene>
<dbReference type="InterPro" id="IPR011051">
    <property type="entry name" value="RmlC_Cupin_sf"/>
</dbReference>
<dbReference type="EMBL" id="CP141259">
    <property type="protein sequence ID" value="WRL46285.1"/>
    <property type="molecule type" value="Genomic_DNA"/>
</dbReference>
<organism evidence="2 3">
    <name type="scientific">Aromatoleum evansii</name>
    <name type="common">Azoarcus evansii</name>
    <dbReference type="NCBI Taxonomy" id="59406"/>
    <lineage>
        <taxon>Bacteria</taxon>
        <taxon>Pseudomonadati</taxon>
        <taxon>Pseudomonadota</taxon>
        <taxon>Betaproteobacteria</taxon>
        <taxon>Rhodocyclales</taxon>
        <taxon>Rhodocyclaceae</taxon>
        <taxon>Aromatoleum</taxon>
    </lineage>
</organism>
<dbReference type="Proteomes" id="UP001626593">
    <property type="component" value="Chromosome"/>
</dbReference>
<evidence type="ECO:0000259" key="1">
    <source>
        <dbReference type="Pfam" id="PF05899"/>
    </source>
</evidence>
<dbReference type="Pfam" id="PF05899">
    <property type="entry name" value="Cupin_3"/>
    <property type="match status" value="1"/>
</dbReference>
<dbReference type="Gene3D" id="2.60.120.10">
    <property type="entry name" value="Jelly Rolls"/>
    <property type="match status" value="1"/>
</dbReference>
<sequence>MSTPKSLTAFTVATTPPAYDRPRPERLVAGNPLRTTWNHYEHAGMSAGTWSCEPGAWRIAFADGKDEFFHVLEGRIRIIDDAGVAREFGPGDACVIPAGFTGLFEVLEPVRKHYVLIERG</sequence>
<protein>
    <submittedName>
        <fullName evidence="2">Cupin domain-containing protein</fullName>
    </submittedName>
</protein>
<accession>A0ABZ1AK87</accession>
<name>A0ABZ1AK87_AROEV</name>